<dbReference type="EMBL" id="BSCI01000003">
    <property type="protein sequence ID" value="GLG86112.1"/>
    <property type="molecule type" value="Genomic_DNA"/>
</dbReference>
<reference evidence="1" key="2">
    <citation type="submission" date="2022-11" db="EMBL/GenBank/DDBJ databases">
        <title>Draft genome sequence of Coprococcus comes strain 31264.</title>
        <authorList>
            <person name="Hisatomi A."/>
            <person name="Ohkuma M."/>
            <person name="Sakamoto M."/>
        </authorList>
    </citation>
    <scope>NUCLEOTIDE SEQUENCE</scope>
    <source>
        <strain evidence="1">JCM 31264</strain>
    </source>
</reference>
<sequence length="59" mass="7113">MKDIGKILKYARENKNIHKTSNGINRHPQEIAFWLREQRCRAKSINLCDSCQSLWYFCR</sequence>
<proteinExistence type="predicted"/>
<dbReference type="Proteomes" id="UP001145109">
    <property type="component" value="Unassembled WGS sequence"/>
</dbReference>
<name>A0AA37V5J6_9FIRM</name>
<organism evidence="1 2">
    <name type="scientific">Coprococcus comes</name>
    <dbReference type="NCBI Taxonomy" id="410072"/>
    <lineage>
        <taxon>Bacteria</taxon>
        <taxon>Bacillati</taxon>
        <taxon>Bacillota</taxon>
        <taxon>Clostridia</taxon>
        <taxon>Lachnospirales</taxon>
        <taxon>Lachnospiraceae</taxon>
        <taxon>Coprococcus</taxon>
    </lineage>
</organism>
<accession>A0AA37V5J6</accession>
<gene>
    <name evidence="1" type="ORF">comes_06570</name>
</gene>
<reference evidence="1" key="1">
    <citation type="submission" date="2022-09" db="EMBL/GenBank/DDBJ databases">
        <title>Draft genome sequence of Coprococcus comes strain 31264.</title>
        <authorList>
            <person name="Atsushi H."/>
            <person name="Moriya O."/>
            <person name="Mitsuo S."/>
        </authorList>
    </citation>
    <scope>NUCLEOTIDE SEQUENCE</scope>
    <source>
        <strain evidence="1">JCM 31264</strain>
    </source>
</reference>
<dbReference type="AlphaFoldDB" id="A0AA37V5J6"/>
<evidence type="ECO:0000313" key="1">
    <source>
        <dbReference type="EMBL" id="GLG86112.1"/>
    </source>
</evidence>
<evidence type="ECO:0000313" key="2">
    <source>
        <dbReference type="Proteomes" id="UP001145109"/>
    </source>
</evidence>
<comment type="caution">
    <text evidence="1">The sequence shown here is derived from an EMBL/GenBank/DDBJ whole genome shotgun (WGS) entry which is preliminary data.</text>
</comment>
<protein>
    <submittedName>
        <fullName evidence="1">Uncharacterized protein</fullName>
    </submittedName>
</protein>